<feature type="transmembrane region" description="Helical" evidence="1">
    <location>
        <begin position="193"/>
        <end position="222"/>
    </location>
</feature>
<dbReference type="AlphaFoldDB" id="A0A563TZS6"/>
<feature type="transmembrane region" description="Helical" evidence="1">
    <location>
        <begin position="85"/>
        <end position="109"/>
    </location>
</feature>
<name>A0A563TZS6_9SPHI</name>
<dbReference type="RefSeq" id="WP_146272296.1">
    <property type="nucleotide sequence ID" value="NZ_VOEI01000005.1"/>
</dbReference>
<feature type="transmembrane region" description="Helical" evidence="1">
    <location>
        <begin position="242"/>
        <end position="267"/>
    </location>
</feature>
<gene>
    <name evidence="2" type="ORF">FPZ42_14065</name>
</gene>
<dbReference type="OrthoDB" id="1049480at2"/>
<keyword evidence="1" id="KW-1133">Transmembrane helix</keyword>
<feature type="transmembrane region" description="Helical" evidence="1">
    <location>
        <begin position="130"/>
        <end position="151"/>
    </location>
</feature>
<keyword evidence="1" id="KW-0812">Transmembrane</keyword>
<evidence type="ECO:0008006" key="4">
    <source>
        <dbReference type="Google" id="ProtNLM"/>
    </source>
</evidence>
<evidence type="ECO:0000313" key="3">
    <source>
        <dbReference type="Proteomes" id="UP000318010"/>
    </source>
</evidence>
<comment type="caution">
    <text evidence="2">The sequence shown here is derived from an EMBL/GenBank/DDBJ whole genome shotgun (WGS) entry which is preliminary data.</text>
</comment>
<dbReference type="Proteomes" id="UP000318010">
    <property type="component" value="Unassembled WGS sequence"/>
</dbReference>
<dbReference type="EMBL" id="VOEI01000005">
    <property type="protein sequence ID" value="TWR24884.1"/>
    <property type="molecule type" value="Genomic_DNA"/>
</dbReference>
<accession>A0A563TZS6</accession>
<protein>
    <recommendedName>
        <fullName evidence="4">Glycerophosphoryl diester phosphodiesterase membrane domain-containing protein</fullName>
    </recommendedName>
</protein>
<proteinExistence type="predicted"/>
<keyword evidence="1" id="KW-0472">Membrane</keyword>
<organism evidence="2 3">
    <name type="scientific">Mucilaginibacter achroorhodeus</name>
    <dbReference type="NCBI Taxonomy" id="2599294"/>
    <lineage>
        <taxon>Bacteria</taxon>
        <taxon>Pseudomonadati</taxon>
        <taxon>Bacteroidota</taxon>
        <taxon>Sphingobacteriia</taxon>
        <taxon>Sphingobacteriales</taxon>
        <taxon>Sphingobacteriaceae</taxon>
        <taxon>Mucilaginibacter</taxon>
    </lineage>
</organism>
<feature type="transmembrane region" description="Helical" evidence="1">
    <location>
        <begin position="157"/>
        <end position="181"/>
    </location>
</feature>
<sequence>MQPKIELAKTRDFGEIINDTFTFIKQNFKDLVKNLYLFCGVVYFAGAALIAMQQYQMVNAASSFGQEGPATYNSFDKLNLFGVKYFAGMGLMIIGSALSVLSIIGYMALYKQKGNIKPTSAEVWGYVKYYFGRTILATLVITVLLIIGFALCIIPGIYLFPIFGIIFPIMIMENGSFGYSFNRSFQLIRNNWWLTAGAILVSWIIMYFIVMAISLPAAFLGISATLLRPTTALNNFGIITPIVTVALQMISLVCYIVPMVTLGLCYYNLSESKEGTSLLERINNLGTNSNNDNLPAEEY</sequence>
<evidence type="ECO:0000256" key="1">
    <source>
        <dbReference type="SAM" id="Phobius"/>
    </source>
</evidence>
<feature type="transmembrane region" description="Helical" evidence="1">
    <location>
        <begin position="35"/>
        <end position="55"/>
    </location>
</feature>
<keyword evidence="3" id="KW-1185">Reference proteome</keyword>
<reference evidence="2 3" key="1">
    <citation type="submission" date="2019-07" db="EMBL/GenBank/DDBJ databases">
        <authorList>
            <person name="Kim J."/>
        </authorList>
    </citation>
    <scope>NUCLEOTIDE SEQUENCE [LARGE SCALE GENOMIC DNA]</scope>
    <source>
        <strain evidence="2 3">MJ1a</strain>
    </source>
</reference>
<evidence type="ECO:0000313" key="2">
    <source>
        <dbReference type="EMBL" id="TWR24884.1"/>
    </source>
</evidence>